<dbReference type="InParanoid" id="A0A165Q0M7"/>
<keyword evidence="3" id="KW-1185">Reference proteome</keyword>
<dbReference type="Gene3D" id="3.60.15.10">
    <property type="entry name" value="Ribonuclease Z/Hydroxyacylglutathione hydrolase-like"/>
    <property type="match status" value="1"/>
</dbReference>
<evidence type="ECO:0000313" key="2">
    <source>
        <dbReference type="EMBL" id="KZT21752.1"/>
    </source>
</evidence>
<name>A0A165Q0M7_9AGAM</name>
<dbReference type="STRING" id="1314782.A0A165Q0M7"/>
<dbReference type="Proteomes" id="UP000076761">
    <property type="component" value="Unassembled WGS sequence"/>
</dbReference>
<dbReference type="InterPro" id="IPR001279">
    <property type="entry name" value="Metallo-B-lactamas"/>
</dbReference>
<accession>A0A165Q0M7</accession>
<dbReference type="PANTHER" id="PTHR36839">
    <property type="entry name" value="METALLO-BETA-LACTAMASE FAMILY PROTEIN (AFU_ORTHOLOGUE AFUA_5G12770)"/>
    <property type="match status" value="1"/>
</dbReference>
<dbReference type="EMBL" id="KV425603">
    <property type="protein sequence ID" value="KZT21752.1"/>
    <property type="molecule type" value="Genomic_DNA"/>
</dbReference>
<dbReference type="SMART" id="SM00849">
    <property type="entry name" value="Lactamase_B"/>
    <property type="match status" value="1"/>
</dbReference>
<protein>
    <recommendedName>
        <fullName evidence="1">Metallo-beta-lactamase domain-containing protein</fullName>
    </recommendedName>
</protein>
<dbReference type="OrthoDB" id="17458at2759"/>
<dbReference type="SUPFAM" id="SSF56281">
    <property type="entry name" value="Metallo-hydrolase/oxidoreductase"/>
    <property type="match status" value="1"/>
</dbReference>
<evidence type="ECO:0000313" key="3">
    <source>
        <dbReference type="Proteomes" id="UP000076761"/>
    </source>
</evidence>
<dbReference type="InterPro" id="IPR036866">
    <property type="entry name" value="RibonucZ/Hydroxyglut_hydro"/>
</dbReference>
<organism evidence="2 3">
    <name type="scientific">Neolentinus lepideus HHB14362 ss-1</name>
    <dbReference type="NCBI Taxonomy" id="1314782"/>
    <lineage>
        <taxon>Eukaryota</taxon>
        <taxon>Fungi</taxon>
        <taxon>Dikarya</taxon>
        <taxon>Basidiomycota</taxon>
        <taxon>Agaricomycotina</taxon>
        <taxon>Agaricomycetes</taxon>
        <taxon>Gloeophyllales</taxon>
        <taxon>Gloeophyllaceae</taxon>
        <taxon>Neolentinus</taxon>
    </lineage>
</organism>
<evidence type="ECO:0000259" key="1">
    <source>
        <dbReference type="SMART" id="SM00849"/>
    </source>
</evidence>
<gene>
    <name evidence="2" type="ORF">NEOLEDRAFT_1138952</name>
</gene>
<dbReference type="AlphaFoldDB" id="A0A165Q0M7"/>
<feature type="domain" description="Metallo-beta-lactamase" evidence="1">
    <location>
        <begin position="92"/>
        <end position="263"/>
    </location>
</feature>
<proteinExistence type="predicted"/>
<reference evidence="2 3" key="1">
    <citation type="journal article" date="2016" name="Mol. Biol. Evol.">
        <title>Comparative Genomics of Early-Diverging Mushroom-Forming Fungi Provides Insights into the Origins of Lignocellulose Decay Capabilities.</title>
        <authorList>
            <person name="Nagy L.G."/>
            <person name="Riley R."/>
            <person name="Tritt A."/>
            <person name="Adam C."/>
            <person name="Daum C."/>
            <person name="Floudas D."/>
            <person name="Sun H."/>
            <person name="Yadav J.S."/>
            <person name="Pangilinan J."/>
            <person name="Larsson K.H."/>
            <person name="Matsuura K."/>
            <person name="Barry K."/>
            <person name="Labutti K."/>
            <person name="Kuo R."/>
            <person name="Ohm R.A."/>
            <person name="Bhattacharya S.S."/>
            <person name="Shirouzu T."/>
            <person name="Yoshinaga Y."/>
            <person name="Martin F.M."/>
            <person name="Grigoriev I.V."/>
            <person name="Hibbett D.S."/>
        </authorList>
    </citation>
    <scope>NUCLEOTIDE SEQUENCE [LARGE SCALE GENOMIC DNA]</scope>
    <source>
        <strain evidence="2 3">HHB14362 ss-1</strain>
    </source>
</reference>
<dbReference type="PANTHER" id="PTHR36839:SF1">
    <property type="entry name" value="METALLO-BETA-LACTAMASE FAMILY PROTEIN (AFU_ORTHOLOGUE AFUA_5G12770)"/>
    <property type="match status" value="1"/>
</dbReference>
<sequence>MSISADHDDNRSICTTCGIQYTSTNRRPYRTGDEESGDGCVICLDERQYVAPTGQNWTTWRKIEEDYKTELVSEEKDRRVVRIMTEPSFGIGQTPFVVNSYRGSVIWDCQAYLSDSAVAQILASTADKPLLGIAISHPHFYGSSVTWARKLGCKVFISAKDKEWFVRDDRNVAEVVEFWEGDRKVFADGLTMIRCGGHFPGSCVLHWDRSFEPPEPNLPTTGVVFCSDTFGIGSDHSKISFMYSYPNMIPLPPWDIQALWHSLRPFAFEDIYGAWPGNLSYGEGRSKVLKSARRFIEMEGWTKGEWKLED</sequence>